<dbReference type="Proteomes" id="UP001185092">
    <property type="component" value="Unassembled WGS sequence"/>
</dbReference>
<evidence type="ECO:0000313" key="1">
    <source>
        <dbReference type="EMBL" id="MDR6240663.1"/>
    </source>
</evidence>
<accession>A0AAE3XQ50</accession>
<gene>
    <name evidence="1" type="ORF">HNQ88_003739</name>
</gene>
<dbReference type="AlphaFoldDB" id="A0AAE3XQ50"/>
<comment type="caution">
    <text evidence="1">The sequence shown here is derived from an EMBL/GenBank/DDBJ whole genome shotgun (WGS) entry which is preliminary data.</text>
</comment>
<dbReference type="RefSeq" id="WP_309940774.1">
    <property type="nucleotide sequence ID" value="NZ_AP025306.1"/>
</dbReference>
<keyword evidence="2" id="KW-1185">Reference proteome</keyword>
<name>A0AAE3XQ50_9BACT</name>
<reference evidence="1" key="1">
    <citation type="submission" date="2023-07" db="EMBL/GenBank/DDBJ databases">
        <title>Genomic Encyclopedia of Type Strains, Phase IV (KMG-IV): sequencing the most valuable type-strain genomes for metagenomic binning, comparative biology and taxonomic classification.</title>
        <authorList>
            <person name="Goeker M."/>
        </authorList>
    </citation>
    <scope>NUCLEOTIDE SEQUENCE</scope>
    <source>
        <strain evidence="1">DSM 26174</strain>
    </source>
</reference>
<proteinExistence type="predicted"/>
<dbReference type="EMBL" id="JAVDQD010000005">
    <property type="protein sequence ID" value="MDR6240663.1"/>
    <property type="molecule type" value="Genomic_DNA"/>
</dbReference>
<evidence type="ECO:0000313" key="2">
    <source>
        <dbReference type="Proteomes" id="UP001185092"/>
    </source>
</evidence>
<organism evidence="1 2">
    <name type="scientific">Aureibacter tunicatorum</name>
    <dbReference type="NCBI Taxonomy" id="866807"/>
    <lineage>
        <taxon>Bacteria</taxon>
        <taxon>Pseudomonadati</taxon>
        <taxon>Bacteroidota</taxon>
        <taxon>Cytophagia</taxon>
        <taxon>Cytophagales</taxon>
        <taxon>Persicobacteraceae</taxon>
        <taxon>Aureibacter</taxon>
    </lineage>
</organism>
<sequence length="804" mass="92051">MFQSASKFFSSSRDRSLSRSESIAKAPPKFETPVQAMFGSYENFKMLSDKDDKNSDISREIFMLIQSFLEMKDQFSDVNRISSFGAEKMMSEIMKEQMICLHRLKEAVKEWSRRNPIPQKQLNTHPNVKVYAKLMDDIFEAQRDIIHRMNFYLFPLPMPSDFGVELYPKTMDDRQARQSAYESSHLAPILKRLTGEFKTQFKIVFRGLSCERLQAEKDFNTLCLLLTHTVTGCNLLLQLHDFLVKSPHELIVISRPDLATHGTIFIPAPTGELTLNMLAVQPSEQWAAISQLREGLFGSQYGLGINPPEISFAESLAYFEAAYKAEKLKKASQRVAVNIRSEMGLPRKVAEENFILGKKEMRQTTPADQSSEKKTRKLHFHQHRSHSLQFPTDALTRKGVQGFWQMFFEQPNYDFGKVERLGVAGLGKNSKVFFIESSDYGGNPVEYALKFFSAQGNRPEQLEKEAIANNFIRMVGKRVAAPECRPVDTDDKGLNRFVAQVSKRGYPAFIKTRLASAWQENQFNDSQVAGLLMRRVFGSSMMMNTCLDGGSDRSGEKRRRYELNEQLFTDNPEIYLAIGELSAYNLVMGNADSAITGVNSGNMLYDVQRKMLNVFDQTISLFDMAVMGMIFTSGLDWSTGDELREMIADPDKHSERFRKTTANIRAFVPSFLTNELNFFLKDQWDKSVFLARMAHVTRENFPAFNVHPMLVCTGFVEGCLRLFEHSDLRQIMKQIRCLSFPHEFEAFLVSWQKVEETIDNVGYEKLRKKVAENQSKTLEAGFDFAHRSQLKMSSLRKPLHVTSL</sequence>
<protein>
    <submittedName>
        <fullName evidence="1">Uncharacterized protein</fullName>
    </submittedName>
</protein>